<dbReference type="EC" id="3.1.-.-" evidence="2"/>
<dbReference type="InterPro" id="IPR026336">
    <property type="entry name" value="PdeM-like"/>
</dbReference>
<keyword evidence="2" id="KW-0255">Endonuclease</keyword>
<dbReference type="GO" id="GO:0016874">
    <property type="term" value="F:ligase activity"/>
    <property type="evidence" value="ECO:0007669"/>
    <property type="project" value="UniProtKB-KW"/>
</dbReference>
<feature type="domain" description="Calcineurin-like phosphoesterase" evidence="1">
    <location>
        <begin position="30"/>
        <end position="117"/>
    </location>
</feature>
<dbReference type="OrthoDB" id="9795838at2"/>
<evidence type="ECO:0000313" key="3">
    <source>
        <dbReference type="Proteomes" id="UP000289784"/>
    </source>
</evidence>
<dbReference type="GO" id="GO:0016787">
    <property type="term" value="F:hydrolase activity"/>
    <property type="evidence" value="ECO:0007669"/>
    <property type="project" value="UniProtKB-KW"/>
</dbReference>
<dbReference type="Gene3D" id="3.60.21.10">
    <property type="match status" value="1"/>
</dbReference>
<dbReference type="GO" id="GO:0004519">
    <property type="term" value="F:endonuclease activity"/>
    <property type="evidence" value="ECO:0007669"/>
    <property type="project" value="UniProtKB-KW"/>
</dbReference>
<gene>
    <name evidence="2" type="primary">pdeM</name>
    <name evidence="2" type="ORF">EPA99_16830</name>
</gene>
<evidence type="ECO:0000259" key="1">
    <source>
        <dbReference type="Pfam" id="PF00149"/>
    </source>
</evidence>
<organism evidence="2 3">
    <name type="scientific">Pseudoxanthomonas composti</name>
    <dbReference type="NCBI Taxonomy" id="2137479"/>
    <lineage>
        <taxon>Bacteria</taxon>
        <taxon>Pseudomonadati</taxon>
        <taxon>Pseudomonadota</taxon>
        <taxon>Gammaproteobacteria</taxon>
        <taxon>Lysobacterales</taxon>
        <taxon>Lysobacteraceae</taxon>
        <taxon>Pseudoxanthomonas</taxon>
    </lineage>
</organism>
<dbReference type="RefSeq" id="WP_129472407.1">
    <property type="nucleotide sequence ID" value="NZ_SAWZ01000011.1"/>
</dbReference>
<dbReference type="NCBIfam" id="TIGR04123">
    <property type="entry name" value="P_estr_lig_assc"/>
    <property type="match status" value="1"/>
</dbReference>
<protein>
    <submittedName>
        <fullName evidence="2">Ligase-associated DNA damage response endonuclease PdeM</fullName>
        <ecNumber evidence="2">3.1.-.-</ecNumber>
    </submittedName>
</protein>
<keyword evidence="2" id="KW-0436">Ligase</keyword>
<keyword evidence="3" id="KW-1185">Reference proteome</keyword>
<keyword evidence="2" id="KW-0378">Hydrolase</keyword>
<dbReference type="InterPro" id="IPR004843">
    <property type="entry name" value="Calcineurin-like_PHP"/>
</dbReference>
<dbReference type="PIRSF" id="PIRSF000887">
    <property type="entry name" value="Pesterase_MJ0037"/>
    <property type="match status" value="1"/>
</dbReference>
<dbReference type="SUPFAM" id="SSF56300">
    <property type="entry name" value="Metallo-dependent phosphatases"/>
    <property type="match status" value="1"/>
</dbReference>
<proteinExistence type="predicted"/>
<dbReference type="InterPro" id="IPR029052">
    <property type="entry name" value="Metallo-depent_PP-like"/>
</dbReference>
<accession>A0A4Q1JTR7</accession>
<evidence type="ECO:0000313" key="2">
    <source>
        <dbReference type="EMBL" id="RXR00946.1"/>
    </source>
</evidence>
<sequence length="226" mass="24572">MGVELDLVIAGEPMRALGDRALYWPARRRLLIADLHLGKGDVFRRAGIALPSGGTLHDLQRLSALIEHTQAQSLWILGDVLHGPAPDAAWRGQLQQWRQRQGALEIAALAGNHDRALVGADLGLKLLPDELADGPFLLRHAPATHASLHVLCGHVHPQFKQPGTTRRWPAFWLRPGVTVLPAFSQFTAGVTPELQRGEQLIACVEGEAIALPVMMPGVRTSANRGR</sequence>
<dbReference type="Proteomes" id="UP000289784">
    <property type="component" value="Unassembled WGS sequence"/>
</dbReference>
<keyword evidence="2" id="KW-0540">Nuclease</keyword>
<dbReference type="PANTHER" id="PTHR39323">
    <property type="entry name" value="BLR1149 PROTEIN"/>
    <property type="match status" value="1"/>
</dbReference>
<dbReference type="EMBL" id="SAWZ01000011">
    <property type="protein sequence ID" value="RXR00946.1"/>
    <property type="molecule type" value="Genomic_DNA"/>
</dbReference>
<dbReference type="AlphaFoldDB" id="A0A4Q1JTR7"/>
<dbReference type="Pfam" id="PF00149">
    <property type="entry name" value="Metallophos"/>
    <property type="match status" value="1"/>
</dbReference>
<dbReference type="InterPro" id="IPR024173">
    <property type="entry name" value="Pesterase_MJ0037-like"/>
</dbReference>
<dbReference type="PANTHER" id="PTHR39323:SF1">
    <property type="entry name" value="BLR1149 PROTEIN"/>
    <property type="match status" value="1"/>
</dbReference>
<name>A0A4Q1JTR7_9GAMM</name>
<comment type="caution">
    <text evidence="2">The sequence shown here is derived from an EMBL/GenBank/DDBJ whole genome shotgun (WGS) entry which is preliminary data.</text>
</comment>
<reference evidence="2 3" key="1">
    <citation type="submission" date="2019-01" db="EMBL/GenBank/DDBJ databases">
        <title>Pseudoxanthomonas composti sp. nov., isolated from compost.</title>
        <authorList>
            <person name="Yang G."/>
        </authorList>
    </citation>
    <scope>NUCLEOTIDE SEQUENCE [LARGE SCALE GENOMIC DNA]</scope>
    <source>
        <strain evidence="2 3">GSS15</strain>
    </source>
</reference>